<sequence>MRTIPGAGPGPAGTGGAGGSVRALAIGLGTTALTFTVITAVLLLTAPGPEASGVQGAAPGAESPGETDRRRQPDDPRAPMPEPVGPVVAEDWRVVTSPQWYTAFDVPPEWDIAPEGTILSWKDEYDNWRDGIAFVLNDPAVLPDFACGEWSQEELDEAAEDGADDVLSARAVAGTRGGQGATGTEDSSLLLAANLLLANYDQNAEADSSAETEPFSNEHGITGHITTATVTGLPDDPGARCPVRDGLVIGISYLSPDNNLVGWGLMTDIGYEDELPDETIEQIVGSIRYYNAG</sequence>
<organism evidence="3 4">
    <name type="scientific">Streptomyces xiamenensis</name>
    <dbReference type="NCBI Taxonomy" id="408015"/>
    <lineage>
        <taxon>Bacteria</taxon>
        <taxon>Bacillati</taxon>
        <taxon>Actinomycetota</taxon>
        <taxon>Actinomycetes</taxon>
        <taxon>Kitasatosporales</taxon>
        <taxon>Streptomycetaceae</taxon>
        <taxon>Streptomyces</taxon>
    </lineage>
</organism>
<evidence type="ECO:0000313" key="3">
    <source>
        <dbReference type="EMBL" id="AKG45860.1"/>
    </source>
</evidence>
<feature type="compositionally biased region" description="Basic and acidic residues" evidence="1">
    <location>
        <begin position="66"/>
        <end position="77"/>
    </location>
</feature>
<dbReference type="Pfam" id="PF26056">
    <property type="entry name" value="DUF8017"/>
    <property type="match status" value="1"/>
</dbReference>
<dbReference type="Proteomes" id="UP000034034">
    <property type="component" value="Chromosome"/>
</dbReference>
<gene>
    <name evidence="3" type="ORF">SXIM_44760</name>
</gene>
<dbReference type="STRING" id="408015.SXIM_44760"/>
<feature type="region of interest" description="Disordered" evidence="1">
    <location>
        <begin position="50"/>
        <end position="85"/>
    </location>
</feature>
<protein>
    <submittedName>
        <fullName evidence="3">Membrane protein</fullName>
    </submittedName>
</protein>
<dbReference type="InterPro" id="IPR058330">
    <property type="entry name" value="DUF8017"/>
</dbReference>
<dbReference type="EMBL" id="CP009922">
    <property type="protein sequence ID" value="AKG45860.1"/>
    <property type="molecule type" value="Genomic_DNA"/>
</dbReference>
<proteinExistence type="predicted"/>
<evidence type="ECO:0000259" key="2">
    <source>
        <dbReference type="Pfam" id="PF26056"/>
    </source>
</evidence>
<accession>A0A0F7FZ34</accession>
<evidence type="ECO:0000313" key="4">
    <source>
        <dbReference type="Proteomes" id="UP000034034"/>
    </source>
</evidence>
<dbReference type="KEGG" id="sxi:SXIM_44760"/>
<dbReference type="AlphaFoldDB" id="A0A0F7FZ34"/>
<evidence type="ECO:0000256" key="1">
    <source>
        <dbReference type="SAM" id="MobiDB-lite"/>
    </source>
</evidence>
<reference evidence="3" key="1">
    <citation type="submission" date="2019-08" db="EMBL/GenBank/DDBJ databases">
        <title>Complete genome sequence of a mangrove-derived Streptomyces xiamenensis.</title>
        <authorList>
            <person name="Xu J."/>
        </authorList>
    </citation>
    <scope>NUCLEOTIDE SEQUENCE</scope>
    <source>
        <strain evidence="3">318</strain>
    </source>
</reference>
<feature type="domain" description="DUF8017" evidence="2">
    <location>
        <begin position="87"/>
        <end position="290"/>
    </location>
</feature>
<dbReference type="PATRIC" id="fig|408015.6.peg.4531"/>
<name>A0A0F7FZ34_9ACTN</name>
<keyword evidence="4" id="KW-1185">Reference proteome</keyword>
<dbReference type="HOGENOM" id="CLU_070075_0_0_11"/>